<dbReference type="PANTHER" id="PTHR34976:SF2">
    <property type="entry name" value="TYPE VII SECRETION SYSTEM PROTEIN ESSD"/>
    <property type="match status" value="1"/>
</dbReference>
<dbReference type="PANTHER" id="PTHR34976">
    <property type="entry name" value="RIBONUCLEASE YQCG-RELATED"/>
    <property type="match status" value="1"/>
</dbReference>
<gene>
    <name evidence="3" type="ORF">J2S13_000339</name>
</gene>
<dbReference type="RefSeq" id="WP_307255939.1">
    <property type="nucleotide sequence ID" value="NZ_JAUSUC010000002.1"/>
</dbReference>
<dbReference type="Pfam" id="PF12639">
    <property type="entry name" value="Colicin-DNase"/>
    <property type="match status" value="1"/>
</dbReference>
<comment type="similarity">
    <text evidence="1">In the N-terminal section; belongs to the LXG family.</text>
</comment>
<organism evidence="3 4">
    <name type="scientific">Oikeobacillus pervagus</name>
    <dbReference type="NCBI Taxonomy" id="1325931"/>
    <lineage>
        <taxon>Bacteria</taxon>
        <taxon>Bacillati</taxon>
        <taxon>Bacillota</taxon>
        <taxon>Bacilli</taxon>
        <taxon>Bacillales</taxon>
        <taxon>Bacillaceae</taxon>
        <taxon>Oikeobacillus</taxon>
    </lineage>
</organism>
<dbReference type="PROSITE" id="PS51756">
    <property type="entry name" value="LXG"/>
    <property type="match status" value="1"/>
</dbReference>
<accession>A0AAJ1WHT3</accession>
<comment type="caution">
    <text evidence="3">The sequence shown here is derived from an EMBL/GenBank/DDBJ whole genome shotgun (WGS) entry which is preliminary data.</text>
</comment>
<dbReference type="Proteomes" id="UP001237207">
    <property type="component" value="Unassembled WGS sequence"/>
</dbReference>
<protein>
    <submittedName>
        <fullName evidence="3">Ribonuclease toxin of YeeF-YezG toxin-antitoxin module</fullName>
    </submittedName>
</protein>
<reference evidence="3" key="1">
    <citation type="submission" date="2023-07" db="EMBL/GenBank/DDBJ databases">
        <title>Genomic Encyclopedia of Type Strains, Phase IV (KMG-IV): sequencing the most valuable type-strain genomes for metagenomic binning, comparative biology and taxonomic classification.</title>
        <authorList>
            <person name="Goeker M."/>
        </authorList>
    </citation>
    <scope>NUCLEOTIDE SEQUENCE</scope>
    <source>
        <strain evidence="3">DSM 23947</strain>
    </source>
</reference>
<dbReference type="AlphaFoldDB" id="A0AAJ1WHT3"/>
<dbReference type="Pfam" id="PF04740">
    <property type="entry name" value="LXG"/>
    <property type="match status" value="1"/>
</dbReference>
<dbReference type="InterPro" id="IPR051768">
    <property type="entry name" value="Bact_secretion_toxin"/>
</dbReference>
<keyword evidence="4" id="KW-1185">Reference proteome</keyword>
<feature type="domain" description="LXG" evidence="2">
    <location>
        <begin position="1"/>
        <end position="235"/>
    </location>
</feature>
<evidence type="ECO:0000259" key="2">
    <source>
        <dbReference type="PROSITE" id="PS51756"/>
    </source>
</evidence>
<sequence length="635" mass="71394">MKVLEVSSLQEGIDQIIQRIESSFGQISAIQRAVRDFYQLDEALKGEGGKAIRHFYNECHQPFLIFLAQSLVDYQMALEKLKEAVNTFEPNHSGLIRETFLEQNVEDGLCHLKEKTEELTDEANRIIQSVEDIVSLQKIDDSEVMNNIQLGRKYAETTVEELHILDNYGVSLLKKTEENIQTMGTYLSELESKFQSGGLTIENDRVEAIQDIASHQTIMDSIYNRKPKKTEEINTKTIENMPLSEIEKAKEAILDDVSEDGKATISIAFQKLKDGELDRQEYVGILRGIQKFEVELNKLKKKEASIEKKDHFLISTLKTTGRTMKGAAIGVKDVAVDTVEGAYQMVRHPIQTGESVAQMIRNPKDTWEYMAGAIKESYNRDMVNGDAESRAHWVTYALGTIIGTKGAGSAAKTGTTVTKVAKEGAKKVANEAAKVKIPNLFPYGPQYQLAPGGNVPYNVVDGLRLRDQLVMFAREVTERATKGIGKGNKLKIEDFTKEILETKPMNSPIPEKWYKKGGSIFIENNGTWTYTNKSGTSVSYPNGFPDFTPFMHPNVKPVKIEVHSPKNNPKDFENANKAARLTKDTDPPIIDIRKPPDGYTWHHHEDGKTMMLVDEDIHREFRHIGGQSKVNGKNK</sequence>
<evidence type="ECO:0000313" key="4">
    <source>
        <dbReference type="Proteomes" id="UP001237207"/>
    </source>
</evidence>
<evidence type="ECO:0000313" key="3">
    <source>
        <dbReference type="EMBL" id="MDQ0213945.1"/>
    </source>
</evidence>
<dbReference type="InterPro" id="IPR006829">
    <property type="entry name" value="LXG_dom"/>
</dbReference>
<evidence type="ECO:0000256" key="1">
    <source>
        <dbReference type="ARBA" id="ARBA00034117"/>
    </source>
</evidence>
<name>A0AAJ1WHT3_9BACI</name>
<dbReference type="EMBL" id="JAUSUC010000002">
    <property type="protein sequence ID" value="MDQ0213945.1"/>
    <property type="molecule type" value="Genomic_DNA"/>
</dbReference>
<proteinExistence type="inferred from homology"/>